<evidence type="ECO:0000256" key="1">
    <source>
        <dbReference type="ARBA" id="ARBA00022723"/>
    </source>
</evidence>
<evidence type="ECO:0000313" key="4">
    <source>
        <dbReference type="EMBL" id="MBB5842111.1"/>
    </source>
</evidence>
<dbReference type="GO" id="GO:0050570">
    <property type="term" value="F:4-hydroxythreonine-4-phosphate dehydrogenase activity"/>
    <property type="evidence" value="ECO:0007669"/>
    <property type="project" value="UniProtKB-EC"/>
</dbReference>
<dbReference type="SUPFAM" id="SSF53659">
    <property type="entry name" value="Isocitrate/Isopropylmalate dehydrogenase-like"/>
    <property type="match status" value="1"/>
</dbReference>
<dbReference type="InterPro" id="IPR005255">
    <property type="entry name" value="PdxA_fam"/>
</dbReference>
<evidence type="ECO:0000313" key="5">
    <source>
        <dbReference type="Proteomes" id="UP000536685"/>
    </source>
</evidence>
<reference evidence="4 5" key="1">
    <citation type="submission" date="2020-08" db="EMBL/GenBank/DDBJ databases">
        <title>Sequencing the genomes of 1000 actinobacteria strains.</title>
        <authorList>
            <person name="Klenk H.-P."/>
        </authorList>
    </citation>
    <scope>NUCLEOTIDE SEQUENCE [LARGE SCALE GENOMIC DNA]</scope>
    <source>
        <strain evidence="4 5">DSM 105784</strain>
    </source>
</reference>
<organism evidence="4 5">
    <name type="scientific">Conyzicola lurida</name>
    <dbReference type="NCBI Taxonomy" id="1172621"/>
    <lineage>
        <taxon>Bacteria</taxon>
        <taxon>Bacillati</taxon>
        <taxon>Actinomycetota</taxon>
        <taxon>Actinomycetes</taxon>
        <taxon>Micrococcales</taxon>
        <taxon>Microbacteriaceae</taxon>
        <taxon>Conyzicola</taxon>
    </lineage>
</organism>
<sequence>MASATTVRPKIALTLGDPAGVGPELAAKLLARPETLQKAEVYILADRSELADAEAAAGVTIPLADEPTPGFAVLLDDNSAPAEPIVKQKVSVEAGARVKHQLLRALAMARDGKIGAIVFAPLNKTSLHLAGMHEQDELRWFATELGHTGVTSELNVLPGLFTARVTSHVPLSQVAENITQPAVVAAINLLHETLRDAGNPAPRLGVCALNPHAGENGNFGREEIDIIAPGIEEAVALGIDAKGPFPSDTIFIAAKRGDFDGVVTMYHDQGQIAMKLIGFDSGVTIQGGLPVVIATPAHGTAFDIVGKGVANLGATAHAFDLAVEIASRRPTSD</sequence>
<dbReference type="Proteomes" id="UP000536685">
    <property type="component" value="Unassembled WGS sequence"/>
</dbReference>
<evidence type="ECO:0000256" key="3">
    <source>
        <dbReference type="ARBA" id="ARBA00023027"/>
    </source>
</evidence>
<dbReference type="EC" id="1.1.1.262" evidence="4"/>
<keyword evidence="1" id="KW-0479">Metal-binding</keyword>
<name>A0A841AK73_9MICO</name>
<keyword evidence="2 4" id="KW-0560">Oxidoreductase</keyword>
<dbReference type="GO" id="GO:0051287">
    <property type="term" value="F:NAD binding"/>
    <property type="evidence" value="ECO:0007669"/>
    <property type="project" value="InterPro"/>
</dbReference>
<dbReference type="AlphaFoldDB" id="A0A841AK73"/>
<dbReference type="PANTHER" id="PTHR30004">
    <property type="entry name" value="4-HYDROXYTHREONINE-4-PHOSPHATE DEHYDROGENASE"/>
    <property type="match status" value="1"/>
</dbReference>
<dbReference type="RefSeq" id="WP_184233230.1">
    <property type="nucleotide sequence ID" value="NZ_JACHMJ010000001.1"/>
</dbReference>
<keyword evidence="3" id="KW-0520">NAD</keyword>
<dbReference type="Gene3D" id="3.40.718.10">
    <property type="entry name" value="Isopropylmalate Dehydrogenase"/>
    <property type="match status" value="1"/>
</dbReference>
<evidence type="ECO:0000256" key="2">
    <source>
        <dbReference type="ARBA" id="ARBA00023002"/>
    </source>
</evidence>
<dbReference type="Pfam" id="PF04166">
    <property type="entry name" value="PdxA"/>
    <property type="match status" value="1"/>
</dbReference>
<protein>
    <submittedName>
        <fullName evidence="4">4-hydroxythreonine-4-phosphate dehydrogenase</fullName>
        <ecNumber evidence="4">1.1.1.262</ecNumber>
    </submittedName>
</protein>
<keyword evidence="5" id="KW-1185">Reference proteome</keyword>
<dbReference type="EMBL" id="JACHMJ010000001">
    <property type="protein sequence ID" value="MBB5842111.1"/>
    <property type="molecule type" value="Genomic_DNA"/>
</dbReference>
<gene>
    <name evidence="4" type="ORF">HD599_000434</name>
</gene>
<dbReference type="PANTHER" id="PTHR30004:SF3">
    <property type="entry name" value="4-HYDROXYTHREONINE-4-PHOSPHATE DEHYDROGENASE 2-RELATED"/>
    <property type="match status" value="1"/>
</dbReference>
<dbReference type="GO" id="GO:0046872">
    <property type="term" value="F:metal ion binding"/>
    <property type="evidence" value="ECO:0007669"/>
    <property type="project" value="UniProtKB-KW"/>
</dbReference>
<comment type="caution">
    <text evidence="4">The sequence shown here is derived from an EMBL/GenBank/DDBJ whole genome shotgun (WGS) entry which is preliminary data.</text>
</comment>
<accession>A0A841AK73</accession>
<proteinExistence type="predicted"/>